<dbReference type="Proteomes" id="UP000318102">
    <property type="component" value="Unassembled WGS sequence"/>
</dbReference>
<feature type="domain" description="Protein kinase" evidence="11">
    <location>
        <begin position="71"/>
        <end position="381"/>
    </location>
</feature>
<keyword evidence="13" id="KW-1185">Reference proteome</keyword>
<sequence length="381" mass="43573">MCWTIANMIVVIFIVNNTATYLLANMNMERTGYGVTTSYNRNDRSLQMNQLRNDKLRAGAVITGIWNKRSYRVERSLGQGSNGVVYLVAALAEDETVKTGSTRYALKLGADTIEFQSEINAIRALEQGLKQGLNRDRSNPQLPYFIEADDWEAGVGKRPFYVMRYVSGQSVQSFVSSRGSDWFGPLCGQVLERLATLHEQGFIFGDLKLEHIKVKPNGDVDLIDYGGLTQLGKSVKQFTEWYDRGFWNAGSRAADVGYDLFSFAVMTIHLCQDSAFKRVMKGSLPQTRQTEELLHIIDSNAVLIPYREWYYRALSGKFNDSRRAFQEWQRITRQVGRTIPRRAIPTPSWLKWSFGVSILLLLISIGYWAWHERWVQDLLMS</sequence>
<evidence type="ECO:0000256" key="1">
    <source>
        <dbReference type="ARBA" id="ARBA00012513"/>
    </source>
</evidence>
<dbReference type="Pfam" id="PF00069">
    <property type="entry name" value="Pkinase"/>
    <property type="match status" value="1"/>
</dbReference>
<gene>
    <name evidence="12" type="ORF">FPZ44_25770</name>
</gene>
<proteinExistence type="predicted"/>
<feature type="binding site" evidence="9">
    <location>
        <position position="107"/>
    </location>
    <ligand>
        <name>ATP</name>
        <dbReference type="ChEBI" id="CHEBI:30616"/>
    </ligand>
</feature>
<dbReference type="GO" id="GO:0005524">
    <property type="term" value="F:ATP binding"/>
    <property type="evidence" value="ECO:0007669"/>
    <property type="project" value="UniProtKB-UniRule"/>
</dbReference>
<evidence type="ECO:0000256" key="5">
    <source>
        <dbReference type="ARBA" id="ARBA00022777"/>
    </source>
</evidence>
<dbReference type="EC" id="2.7.11.1" evidence="1"/>
<dbReference type="PROSITE" id="PS50011">
    <property type="entry name" value="PROTEIN_KINASE_DOM"/>
    <property type="match status" value="1"/>
</dbReference>
<accession>A0A559IBZ2</accession>
<keyword evidence="4 9" id="KW-0547">Nucleotide-binding</keyword>
<feature type="transmembrane region" description="Helical" evidence="10">
    <location>
        <begin position="349"/>
        <end position="370"/>
    </location>
</feature>
<comment type="catalytic activity">
    <reaction evidence="8">
        <text>L-seryl-[protein] + ATP = O-phospho-L-seryl-[protein] + ADP + H(+)</text>
        <dbReference type="Rhea" id="RHEA:17989"/>
        <dbReference type="Rhea" id="RHEA-COMP:9863"/>
        <dbReference type="Rhea" id="RHEA-COMP:11604"/>
        <dbReference type="ChEBI" id="CHEBI:15378"/>
        <dbReference type="ChEBI" id="CHEBI:29999"/>
        <dbReference type="ChEBI" id="CHEBI:30616"/>
        <dbReference type="ChEBI" id="CHEBI:83421"/>
        <dbReference type="ChEBI" id="CHEBI:456216"/>
        <dbReference type="EC" id="2.7.11.1"/>
    </reaction>
</comment>
<comment type="catalytic activity">
    <reaction evidence="7">
        <text>L-threonyl-[protein] + ATP = O-phospho-L-threonyl-[protein] + ADP + H(+)</text>
        <dbReference type="Rhea" id="RHEA:46608"/>
        <dbReference type="Rhea" id="RHEA-COMP:11060"/>
        <dbReference type="Rhea" id="RHEA-COMP:11605"/>
        <dbReference type="ChEBI" id="CHEBI:15378"/>
        <dbReference type="ChEBI" id="CHEBI:30013"/>
        <dbReference type="ChEBI" id="CHEBI:30616"/>
        <dbReference type="ChEBI" id="CHEBI:61977"/>
        <dbReference type="ChEBI" id="CHEBI:456216"/>
        <dbReference type="EC" id="2.7.11.1"/>
    </reaction>
</comment>
<dbReference type="OrthoDB" id="583109at2"/>
<dbReference type="SUPFAM" id="SSF56112">
    <property type="entry name" value="Protein kinase-like (PK-like)"/>
    <property type="match status" value="1"/>
</dbReference>
<dbReference type="Gene3D" id="1.10.510.10">
    <property type="entry name" value="Transferase(Phosphotransferase) domain 1"/>
    <property type="match status" value="1"/>
</dbReference>
<dbReference type="PROSITE" id="PS00107">
    <property type="entry name" value="PROTEIN_KINASE_ATP"/>
    <property type="match status" value="1"/>
</dbReference>
<evidence type="ECO:0000256" key="7">
    <source>
        <dbReference type="ARBA" id="ARBA00047899"/>
    </source>
</evidence>
<dbReference type="InterPro" id="IPR000719">
    <property type="entry name" value="Prot_kinase_dom"/>
</dbReference>
<keyword evidence="5 12" id="KW-0418">Kinase</keyword>
<keyword evidence="3" id="KW-0808">Transferase</keyword>
<keyword evidence="10" id="KW-0472">Membrane</keyword>
<evidence type="ECO:0000256" key="9">
    <source>
        <dbReference type="PROSITE-ProRule" id="PRU10141"/>
    </source>
</evidence>
<organism evidence="12 13">
    <name type="scientific">Paenibacillus agilis</name>
    <dbReference type="NCBI Taxonomy" id="3020863"/>
    <lineage>
        <taxon>Bacteria</taxon>
        <taxon>Bacillati</taxon>
        <taxon>Bacillota</taxon>
        <taxon>Bacilli</taxon>
        <taxon>Bacillales</taxon>
        <taxon>Paenibacillaceae</taxon>
        <taxon>Paenibacillus</taxon>
    </lineage>
</organism>
<evidence type="ECO:0000256" key="6">
    <source>
        <dbReference type="ARBA" id="ARBA00022840"/>
    </source>
</evidence>
<dbReference type="PANTHER" id="PTHR24363">
    <property type="entry name" value="SERINE/THREONINE PROTEIN KINASE"/>
    <property type="match status" value="1"/>
</dbReference>
<keyword evidence="6 9" id="KW-0067">ATP-binding</keyword>
<dbReference type="EMBL" id="VNJK01000009">
    <property type="protein sequence ID" value="TVX85165.1"/>
    <property type="molecule type" value="Genomic_DNA"/>
</dbReference>
<dbReference type="AlphaFoldDB" id="A0A559IBZ2"/>
<keyword evidence="10" id="KW-1133">Transmembrane helix</keyword>
<evidence type="ECO:0000256" key="2">
    <source>
        <dbReference type="ARBA" id="ARBA00022527"/>
    </source>
</evidence>
<evidence type="ECO:0000259" key="11">
    <source>
        <dbReference type="PROSITE" id="PS50011"/>
    </source>
</evidence>
<dbReference type="InterPro" id="IPR017441">
    <property type="entry name" value="Protein_kinase_ATP_BS"/>
</dbReference>
<evidence type="ECO:0000256" key="4">
    <source>
        <dbReference type="ARBA" id="ARBA00022741"/>
    </source>
</evidence>
<name>A0A559IBZ2_9BACL</name>
<reference evidence="12 13" key="1">
    <citation type="submission" date="2019-07" db="EMBL/GenBank/DDBJ databases">
        <authorList>
            <person name="Kim J."/>
        </authorList>
    </citation>
    <scope>NUCLEOTIDE SEQUENCE [LARGE SCALE GENOMIC DNA]</scope>
    <source>
        <strain evidence="12 13">N4</strain>
    </source>
</reference>
<feature type="transmembrane region" description="Helical" evidence="10">
    <location>
        <begin position="6"/>
        <end position="24"/>
    </location>
</feature>
<evidence type="ECO:0000313" key="12">
    <source>
        <dbReference type="EMBL" id="TVX85165.1"/>
    </source>
</evidence>
<comment type="caution">
    <text evidence="12">The sequence shown here is derived from an EMBL/GenBank/DDBJ whole genome shotgun (WGS) entry which is preliminary data.</text>
</comment>
<evidence type="ECO:0000256" key="3">
    <source>
        <dbReference type="ARBA" id="ARBA00022679"/>
    </source>
</evidence>
<dbReference type="PANTHER" id="PTHR24363:SF0">
    <property type="entry name" value="SERINE_THREONINE KINASE LIKE DOMAIN CONTAINING 1"/>
    <property type="match status" value="1"/>
</dbReference>
<evidence type="ECO:0000313" key="13">
    <source>
        <dbReference type="Proteomes" id="UP000318102"/>
    </source>
</evidence>
<dbReference type="GO" id="GO:0004674">
    <property type="term" value="F:protein serine/threonine kinase activity"/>
    <property type="evidence" value="ECO:0007669"/>
    <property type="project" value="UniProtKB-KW"/>
</dbReference>
<evidence type="ECO:0000256" key="10">
    <source>
        <dbReference type="SAM" id="Phobius"/>
    </source>
</evidence>
<keyword evidence="10" id="KW-0812">Transmembrane</keyword>
<dbReference type="InterPro" id="IPR011009">
    <property type="entry name" value="Kinase-like_dom_sf"/>
</dbReference>
<keyword evidence="2 12" id="KW-0723">Serine/threonine-protein kinase</keyword>
<protein>
    <recommendedName>
        <fullName evidence="1">non-specific serine/threonine protein kinase</fullName>
        <ecNumber evidence="1">2.7.11.1</ecNumber>
    </recommendedName>
</protein>
<evidence type="ECO:0000256" key="8">
    <source>
        <dbReference type="ARBA" id="ARBA00048679"/>
    </source>
</evidence>